<dbReference type="GO" id="GO:0016758">
    <property type="term" value="F:hexosyltransferase activity"/>
    <property type="evidence" value="ECO:0007669"/>
    <property type="project" value="InterPro"/>
</dbReference>
<dbReference type="EMBL" id="LR586016">
    <property type="protein sequence ID" value="VIP02563.1"/>
    <property type="molecule type" value="Genomic_DNA"/>
</dbReference>
<dbReference type="AlphaFoldDB" id="A0A6C2YN63"/>
<evidence type="ECO:0000313" key="3">
    <source>
        <dbReference type="EMBL" id="VIP02563.1"/>
    </source>
</evidence>
<sequence>MPITLLSIGSQGDFQPFLALACGLKAAGFPVKLASAAHFAEQATTRGIDFVPMRADYLRLLQSESGKSALSKNPWAAQRQLRETVEPMAQELLDDCWQATDDATALIVHPKVLAGPHLAEKRGIPIWIGFFLPILTPTGDYPFPLLPIPSLGRWLNRQSYRILSLASMPFRKRIQTWRTETLGLPATRNWDANRLADGTPIPIWYAFSPELIPRASDWGDEIAITGSWELPANPSWNPPESLTNFLATGDPPVYFGFGSMVAEHSEPLTRTIIDTIESLGIRAIIASGWGGLQPPNDHPQILGIDAAPHDWLFPQCAAIVHHGGAGTTHAAARSGKPMLICPFFADQPFWGKRMQQLGVAEPPIPIRRVTVANLTRAVRALLSWSERRHRAESLGQRMQRENGIAPVIESLRRAGFRPQSSGESG</sequence>
<dbReference type="KEGG" id="tim:GMBLW1_13970"/>
<feature type="domain" description="Erythromycin biosynthesis protein CIII-like C-terminal" evidence="2">
    <location>
        <begin position="304"/>
        <end position="399"/>
    </location>
</feature>
<dbReference type="InterPro" id="IPR050426">
    <property type="entry name" value="Glycosyltransferase_28"/>
</dbReference>
<dbReference type="FunFam" id="3.40.50.2000:FF:000009">
    <property type="entry name" value="Sterol 3-beta-glucosyltransferase UGT80A2"/>
    <property type="match status" value="1"/>
</dbReference>
<dbReference type="SUPFAM" id="SSF53756">
    <property type="entry name" value="UDP-Glycosyltransferase/glycogen phosphorylase"/>
    <property type="match status" value="1"/>
</dbReference>
<keyword evidence="3" id="KW-0808">Transferase</keyword>
<dbReference type="GO" id="GO:0033072">
    <property type="term" value="P:vancomycin biosynthetic process"/>
    <property type="evidence" value="ECO:0007669"/>
    <property type="project" value="UniProtKB-ARBA"/>
</dbReference>
<proteinExistence type="predicted"/>
<protein>
    <submittedName>
        <fullName evidence="3">Uncharacterized protein</fullName>
    </submittedName>
</protein>
<dbReference type="InParanoid" id="A0A6C2YN63"/>
<dbReference type="InterPro" id="IPR010610">
    <property type="entry name" value="EryCIII-like_C"/>
</dbReference>
<evidence type="ECO:0000259" key="1">
    <source>
        <dbReference type="Pfam" id="PF03033"/>
    </source>
</evidence>
<dbReference type="EMBL" id="LR593887">
    <property type="protein sequence ID" value="VTS01778.1"/>
    <property type="molecule type" value="Genomic_DNA"/>
</dbReference>
<name>A0A6C2YN63_9BACT</name>
<dbReference type="Pfam" id="PF03033">
    <property type="entry name" value="Glyco_transf_28"/>
    <property type="match status" value="1"/>
</dbReference>
<accession>A0A6C2YN63</accession>
<dbReference type="InterPro" id="IPR002213">
    <property type="entry name" value="UDP_glucos_trans"/>
</dbReference>
<dbReference type="GO" id="GO:0005975">
    <property type="term" value="P:carbohydrate metabolic process"/>
    <property type="evidence" value="ECO:0007669"/>
    <property type="project" value="InterPro"/>
</dbReference>
<dbReference type="RefSeq" id="WP_162657729.1">
    <property type="nucleotide sequence ID" value="NZ_LR593887.1"/>
</dbReference>
<dbReference type="Pfam" id="PF06722">
    <property type="entry name" value="EryCIII-like_C"/>
    <property type="match status" value="1"/>
</dbReference>
<dbReference type="Proteomes" id="UP000464378">
    <property type="component" value="Chromosome"/>
</dbReference>
<evidence type="ECO:0000313" key="4">
    <source>
        <dbReference type="Proteomes" id="UP000464378"/>
    </source>
</evidence>
<feature type="domain" description="Glycosyltransferase family 28 N-terminal" evidence="1">
    <location>
        <begin position="3"/>
        <end position="133"/>
    </location>
</feature>
<keyword evidence="4" id="KW-1185">Reference proteome</keyword>
<dbReference type="GO" id="GO:0008194">
    <property type="term" value="F:UDP-glycosyltransferase activity"/>
    <property type="evidence" value="ECO:0007669"/>
    <property type="project" value="InterPro"/>
</dbReference>
<dbReference type="PANTHER" id="PTHR48050:SF13">
    <property type="entry name" value="STEROL 3-BETA-GLUCOSYLTRANSFERASE UGT80A2"/>
    <property type="match status" value="1"/>
</dbReference>
<dbReference type="CDD" id="cd03784">
    <property type="entry name" value="GT1_Gtf-like"/>
    <property type="match status" value="1"/>
</dbReference>
<evidence type="ECO:0000259" key="2">
    <source>
        <dbReference type="Pfam" id="PF06722"/>
    </source>
</evidence>
<organism evidence="3">
    <name type="scientific">Tuwongella immobilis</name>
    <dbReference type="NCBI Taxonomy" id="692036"/>
    <lineage>
        <taxon>Bacteria</taxon>
        <taxon>Pseudomonadati</taxon>
        <taxon>Planctomycetota</taxon>
        <taxon>Planctomycetia</taxon>
        <taxon>Gemmatales</taxon>
        <taxon>Gemmataceae</taxon>
        <taxon>Tuwongella</taxon>
    </lineage>
</organism>
<dbReference type="PANTHER" id="PTHR48050">
    <property type="entry name" value="STEROL 3-BETA-GLUCOSYLTRANSFERASE"/>
    <property type="match status" value="1"/>
</dbReference>
<dbReference type="InterPro" id="IPR004276">
    <property type="entry name" value="GlycoTrans_28_N"/>
</dbReference>
<reference evidence="3" key="1">
    <citation type="submission" date="2019-04" db="EMBL/GenBank/DDBJ databases">
        <authorList>
            <consortium name="Science for Life Laboratories"/>
        </authorList>
    </citation>
    <scope>NUCLEOTIDE SEQUENCE</scope>
    <source>
        <strain evidence="3">MBLW1</strain>
    </source>
</reference>
<dbReference type="Gene3D" id="3.40.50.2000">
    <property type="entry name" value="Glycogen Phosphorylase B"/>
    <property type="match status" value="2"/>
</dbReference>
<gene>
    <name evidence="3" type="ORF">GMBLW1_13970</name>
</gene>